<gene>
    <name evidence="2" type="ORF">PECUL_23A057702</name>
</gene>
<accession>A0AAD1W8X0</accession>
<feature type="compositionally biased region" description="Polar residues" evidence="1">
    <location>
        <begin position="70"/>
        <end position="80"/>
    </location>
</feature>
<feature type="region of interest" description="Disordered" evidence="1">
    <location>
        <begin position="1"/>
        <end position="107"/>
    </location>
</feature>
<dbReference type="EMBL" id="OW240916">
    <property type="protein sequence ID" value="CAH2293205.1"/>
    <property type="molecule type" value="Genomic_DNA"/>
</dbReference>
<name>A0AAD1W8X0_PELCU</name>
<dbReference type="Proteomes" id="UP001295444">
    <property type="component" value="Chromosome 05"/>
</dbReference>
<sequence>MTHGTIGSNGSPPLLQPWETHNPGKNPEGYWPPTEPSNKTTEERTPDQTTHGDPVDTTPLPTPEGRGTTPMDSENSQTWSGGELGWGPGIQTPLIYPEPSSPLPIWP</sequence>
<evidence type="ECO:0000313" key="3">
    <source>
        <dbReference type="Proteomes" id="UP001295444"/>
    </source>
</evidence>
<evidence type="ECO:0000256" key="1">
    <source>
        <dbReference type="SAM" id="MobiDB-lite"/>
    </source>
</evidence>
<reference evidence="2" key="1">
    <citation type="submission" date="2022-03" db="EMBL/GenBank/DDBJ databases">
        <authorList>
            <person name="Alioto T."/>
            <person name="Alioto T."/>
            <person name="Gomez Garrido J."/>
        </authorList>
    </citation>
    <scope>NUCLEOTIDE SEQUENCE</scope>
</reference>
<feature type="compositionally biased region" description="Polar residues" evidence="1">
    <location>
        <begin position="1"/>
        <end position="11"/>
    </location>
</feature>
<organism evidence="2 3">
    <name type="scientific">Pelobates cultripes</name>
    <name type="common">Western spadefoot toad</name>
    <dbReference type="NCBI Taxonomy" id="61616"/>
    <lineage>
        <taxon>Eukaryota</taxon>
        <taxon>Metazoa</taxon>
        <taxon>Chordata</taxon>
        <taxon>Craniata</taxon>
        <taxon>Vertebrata</taxon>
        <taxon>Euteleostomi</taxon>
        <taxon>Amphibia</taxon>
        <taxon>Batrachia</taxon>
        <taxon>Anura</taxon>
        <taxon>Pelobatoidea</taxon>
        <taxon>Pelobatidae</taxon>
        <taxon>Pelobates</taxon>
    </lineage>
</organism>
<dbReference type="AlphaFoldDB" id="A0AAD1W8X0"/>
<keyword evidence="3" id="KW-1185">Reference proteome</keyword>
<protein>
    <submittedName>
        <fullName evidence="2">Uncharacterized protein</fullName>
    </submittedName>
</protein>
<evidence type="ECO:0000313" key="2">
    <source>
        <dbReference type="EMBL" id="CAH2293205.1"/>
    </source>
</evidence>
<proteinExistence type="predicted"/>